<protein>
    <submittedName>
        <fullName evidence="2">Uncharacterized protein</fullName>
    </submittedName>
</protein>
<keyword evidence="3" id="KW-1185">Reference proteome</keyword>
<proteinExistence type="predicted"/>
<dbReference type="RefSeq" id="WP_151533596.1">
    <property type="nucleotide sequence ID" value="NZ_WBOS01000001.1"/>
</dbReference>
<evidence type="ECO:0000256" key="1">
    <source>
        <dbReference type="SAM" id="Phobius"/>
    </source>
</evidence>
<accession>A0A6L3VII8</accession>
<organism evidence="2 3">
    <name type="scientific">Cytobacillus depressus</name>
    <dbReference type="NCBI Taxonomy" id="1602942"/>
    <lineage>
        <taxon>Bacteria</taxon>
        <taxon>Bacillati</taxon>
        <taxon>Bacillota</taxon>
        <taxon>Bacilli</taxon>
        <taxon>Bacillales</taxon>
        <taxon>Bacillaceae</taxon>
        <taxon>Cytobacillus</taxon>
    </lineage>
</organism>
<keyword evidence="1" id="KW-0472">Membrane</keyword>
<gene>
    <name evidence="2" type="ORF">F7731_04705</name>
</gene>
<dbReference type="EMBL" id="WBOS01000001">
    <property type="protein sequence ID" value="KAB2338855.1"/>
    <property type="molecule type" value="Genomic_DNA"/>
</dbReference>
<dbReference type="AlphaFoldDB" id="A0A6L3VII8"/>
<keyword evidence="1" id="KW-0812">Transmembrane</keyword>
<comment type="caution">
    <text evidence="2">The sequence shown here is derived from an EMBL/GenBank/DDBJ whole genome shotgun (WGS) entry which is preliminary data.</text>
</comment>
<dbReference type="Proteomes" id="UP000481030">
    <property type="component" value="Unassembled WGS sequence"/>
</dbReference>
<evidence type="ECO:0000313" key="3">
    <source>
        <dbReference type="Proteomes" id="UP000481030"/>
    </source>
</evidence>
<dbReference type="OrthoDB" id="2878880at2"/>
<keyword evidence="1" id="KW-1133">Transmembrane helix</keyword>
<name>A0A6L3VII8_9BACI</name>
<evidence type="ECO:0000313" key="2">
    <source>
        <dbReference type="EMBL" id="KAB2338855.1"/>
    </source>
</evidence>
<sequence length="113" mass="13129">MNESMKEKRARFMLIGFFILVTIFAFSSRFDRKSIESDNHPPAALVLEPGIYRTDDPIVALYTYKNNEQILGVYKIESNNDYRFKAIRTVKLINAPYKLAPDKNEKGKKKHSI</sequence>
<reference evidence="2 3" key="1">
    <citation type="journal article" date="2016" name="Antonie Van Leeuwenhoek">
        <title>Bacillus depressus sp. nov., isolated from soil of a sunflower field.</title>
        <authorList>
            <person name="Wei X."/>
            <person name="Xin D."/>
            <person name="Xin Y."/>
            <person name="Zhang H."/>
            <person name="Wang T."/>
            <person name="Zhang J."/>
        </authorList>
    </citation>
    <scope>NUCLEOTIDE SEQUENCE [LARGE SCALE GENOMIC DNA]</scope>
    <source>
        <strain evidence="2 3">BZ1</strain>
    </source>
</reference>
<feature type="transmembrane region" description="Helical" evidence="1">
    <location>
        <begin position="12"/>
        <end position="30"/>
    </location>
</feature>